<keyword evidence="3" id="KW-1185">Reference proteome</keyword>
<feature type="domain" description="F-box" evidence="1">
    <location>
        <begin position="37"/>
        <end position="72"/>
    </location>
</feature>
<protein>
    <recommendedName>
        <fullName evidence="1">F-box domain-containing protein</fullName>
    </recommendedName>
</protein>
<gene>
    <name evidence="2" type="ORF">ODALV1_LOCUS26721</name>
</gene>
<evidence type="ECO:0000313" key="3">
    <source>
        <dbReference type="Proteomes" id="UP001642540"/>
    </source>
</evidence>
<dbReference type="Proteomes" id="UP001642540">
    <property type="component" value="Unassembled WGS sequence"/>
</dbReference>
<comment type="caution">
    <text evidence="2">The sequence shown here is derived from an EMBL/GenBank/DDBJ whole genome shotgun (WGS) entry which is preliminary data.</text>
</comment>
<dbReference type="EMBL" id="CAXLJM020000113">
    <property type="protein sequence ID" value="CAL8137006.1"/>
    <property type="molecule type" value="Genomic_DNA"/>
</dbReference>
<dbReference type="InterPro" id="IPR036047">
    <property type="entry name" value="F-box-like_dom_sf"/>
</dbReference>
<dbReference type="Gene3D" id="1.20.1280.50">
    <property type="match status" value="1"/>
</dbReference>
<dbReference type="Pfam" id="PF12937">
    <property type="entry name" value="F-box-like"/>
    <property type="match status" value="1"/>
</dbReference>
<reference evidence="2 3" key="1">
    <citation type="submission" date="2024-08" db="EMBL/GenBank/DDBJ databases">
        <authorList>
            <person name="Cucini C."/>
            <person name="Frati F."/>
        </authorList>
    </citation>
    <scope>NUCLEOTIDE SEQUENCE [LARGE SCALE GENOMIC DNA]</scope>
</reference>
<name>A0ABP1RVQ2_9HEXA</name>
<organism evidence="2 3">
    <name type="scientific">Orchesella dallaii</name>
    <dbReference type="NCBI Taxonomy" id="48710"/>
    <lineage>
        <taxon>Eukaryota</taxon>
        <taxon>Metazoa</taxon>
        <taxon>Ecdysozoa</taxon>
        <taxon>Arthropoda</taxon>
        <taxon>Hexapoda</taxon>
        <taxon>Collembola</taxon>
        <taxon>Entomobryomorpha</taxon>
        <taxon>Entomobryoidea</taxon>
        <taxon>Orchesellidae</taxon>
        <taxon>Orchesellinae</taxon>
        <taxon>Orchesella</taxon>
    </lineage>
</organism>
<dbReference type="InterPro" id="IPR001810">
    <property type="entry name" value="F-box_dom"/>
</dbReference>
<sequence length="415" mass="49107">MDRRERKTRNWFQWMALSLLSRGESHLETDTPDANNYLPPELVENILLRAREDSLYACRLVNRQWNSVASKELERRNLLHWTSWEVISDYGKILHSPFSPSVFCLERFGKSMHSRVSLPLVISTSKEFSTNPFPTNSLTIWMNSLPTIWNRNSFPRKLQGSMRWDKFFCKYGHFLTELTFHYYGVTLWQLKQTLIHTPNLQVLALSIDTCLVKKASVLKYCDADRIIISRHLTTVQIKGDCKIYLADWLLRLCDHQLVKLFITTENEQLLRCVSRRKFEKLKRLRIYSKCSTVLCEIWHGASHPELEYLFIDMVFHQYDIDTHYNIYMDFIGQFSSTLVHLYMNMAPVYRGYFGYLKEKGIIFSKVRSLTLRRNEGILSWEGTQAKEDAEVLFPNVTYVNFVDVEDNFMNFKHLL</sequence>
<dbReference type="SUPFAM" id="SSF81383">
    <property type="entry name" value="F-box domain"/>
    <property type="match status" value="1"/>
</dbReference>
<evidence type="ECO:0000259" key="1">
    <source>
        <dbReference type="Pfam" id="PF12937"/>
    </source>
</evidence>
<accession>A0ABP1RVQ2</accession>
<evidence type="ECO:0000313" key="2">
    <source>
        <dbReference type="EMBL" id="CAL8137006.1"/>
    </source>
</evidence>
<proteinExistence type="predicted"/>